<accession>A0ABW1JG52</accession>
<keyword evidence="8" id="KW-1185">Reference proteome</keyword>
<dbReference type="Proteomes" id="UP001596189">
    <property type="component" value="Unassembled WGS sequence"/>
</dbReference>
<evidence type="ECO:0000256" key="1">
    <source>
        <dbReference type="ARBA" id="ARBA00022679"/>
    </source>
</evidence>
<dbReference type="Pfam" id="PF00383">
    <property type="entry name" value="dCMP_cyt_deam_1"/>
    <property type="match status" value="1"/>
</dbReference>
<name>A0ABW1JG52_9ACTN</name>
<reference evidence="8" key="1">
    <citation type="journal article" date="2019" name="Int. J. Syst. Evol. Microbiol.">
        <title>The Global Catalogue of Microorganisms (GCM) 10K type strain sequencing project: providing services to taxonomists for standard genome sequencing and annotation.</title>
        <authorList>
            <consortium name="The Broad Institute Genomics Platform"/>
            <consortium name="The Broad Institute Genome Sequencing Center for Infectious Disease"/>
            <person name="Wu L."/>
            <person name="Ma J."/>
        </authorList>
    </citation>
    <scope>NUCLEOTIDE SEQUENCE [LARGE SCALE GENOMIC DNA]</scope>
    <source>
        <strain evidence="8">KACC 14249</strain>
    </source>
</reference>
<dbReference type="PANTHER" id="PTHR43877">
    <property type="entry name" value="AMINOALKYLPHOSPHONATE N-ACETYLTRANSFERASE-RELATED-RELATED"/>
    <property type="match status" value="1"/>
</dbReference>
<feature type="domain" description="N-acetyltransferase" evidence="5">
    <location>
        <begin position="229"/>
        <end position="373"/>
    </location>
</feature>
<dbReference type="PROSITE" id="PS51186">
    <property type="entry name" value="GNAT"/>
    <property type="match status" value="1"/>
</dbReference>
<sequence length="373" mass="40059">MAIEFPDPLWRKVFEQAWESYTTGGWGVGAVVLDAEGRLLGEGRNRSADTEAALRQLTGTPLAHAELNALAAAGDDLPTAGTVVRTTLEPCALCASAIALRRVARVEFAGADPLWHGLYATHRTHPLLAQRWPAQVGPLTDDGAPLAVLAEALPLSAYLRTRGRGAASTQAYATHSPALLGLAQAIADDDAVLDLDLDALLAAWGDRIEETQPTRLRPSVIQVGADDWERVRDVRIASLAESPQAFGSTVAQALTFDEQRWRDRAETATTWHAVLGDRSVGSITLRADPDAAGTAEITGMWVDPQARGRGAGALLVDTAVAAWRRLAGRRVVLWVVQGNEAATGLYERCGFRATGRTELEDDGRVELELERLL</sequence>
<comment type="caution">
    <text evidence="7">The sequence shown here is derived from an EMBL/GenBank/DDBJ whole genome shotgun (WGS) entry which is preliminary data.</text>
</comment>
<dbReference type="InterPro" id="IPR002125">
    <property type="entry name" value="CMP_dCMP_dom"/>
</dbReference>
<dbReference type="RefSeq" id="WP_345715600.1">
    <property type="nucleotide sequence ID" value="NZ_BAABFP010000002.1"/>
</dbReference>
<keyword evidence="4 7" id="KW-0012">Acyltransferase</keyword>
<dbReference type="GO" id="GO:0016746">
    <property type="term" value="F:acyltransferase activity"/>
    <property type="evidence" value="ECO:0007669"/>
    <property type="project" value="UniProtKB-KW"/>
</dbReference>
<gene>
    <name evidence="7" type="ORF">ACFQDO_11340</name>
</gene>
<dbReference type="CDD" id="cd04301">
    <property type="entry name" value="NAT_SF"/>
    <property type="match status" value="1"/>
</dbReference>
<dbReference type="InterPro" id="IPR016192">
    <property type="entry name" value="APOBEC/CMP_deaminase_Zn-bd"/>
</dbReference>
<dbReference type="Gene3D" id="3.40.140.10">
    <property type="entry name" value="Cytidine Deaminase, domain 2"/>
    <property type="match status" value="1"/>
</dbReference>
<organism evidence="7 8">
    <name type="scientific">Angustibacter luteus</name>
    <dbReference type="NCBI Taxonomy" id="658456"/>
    <lineage>
        <taxon>Bacteria</taxon>
        <taxon>Bacillati</taxon>
        <taxon>Actinomycetota</taxon>
        <taxon>Actinomycetes</taxon>
        <taxon>Kineosporiales</taxon>
        <taxon>Kineosporiaceae</taxon>
    </lineage>
</organism>
<dbReference type="CDD" id="cd01285">
    <property type="entry name" value="nucleoside_deaminase"/>
    <property type="match status" value="1"/>
</dbReference>
<evidence type="ECO:0000313" key="8">
    <source>
        <dbReference type="Proteomes" id="UP001596189"/>
    </source>
</evidence>
<dbReference type="SUPFAM" id="SSF53927">
    <property type="entry name" value="Cytidine deaminase-like"/>
    <property type="match status" value="1"/>
</dbReference>
<dbReference type="InterPro" id="IPR016193">
    <property type="entry name" value="Cytidine_deaminase-like"/>
</dbReference>
<dbReference type="Gene3D" id="3.40.630.30">
    <property type="match status" value="1"/>
</dbReference>
<evidence type="ECO:0000256" key="2">
    <source>
        <dbReference type="ARBA" id="ARBA00022723"/>
    </source>
</evidence>
<dbReference type="PROSITE" id="PS00903">
    <property type="entry name" value="CYT_DCMP_DEAMINASES_1"/>
    <property type="match status" value="1"/>
</dbReference>
<feature type="domain" description="CMP/dCMP-type deaminase" evidence="6">
    <location>
        <begin position="4"/>
        <end position="135"/>
    </location>
</feature>
<evidence type="ECO:0000259" key="6">
    <source>
        <dbReference type="PROSITE" id="PS51747"/>
    </source>
</evidence>
<keyword evidence="2" id="KW-0479">Metal-binding</keyword>
<evidence type="ECO:0000256" key="3">
    <source>
        <dbReference type="ARBA" id="ARBA00022833"/>
    </source>
</evidence>
<dbReference type="PROSITE" id="PS51747">
    <property type="entry name" value="CYT_DCMP_DEAMINASES_2"/>
    <property type="match status" value="1"/>
</dbReference>
<evidence type="ECO:0000259" key="5">
    <source>
        <dbReference type="PROSITE" id="PS51186"/>
    </source>
</evidence>
<dbReference type="InterPro" id="IPR000182">
    <property type="entry name" value="GNAT_dom"/>
</dbReference>
<protein>
    <submittedName>
        <fullName evidence="7">GNAT family N-acetyltransferase</fullName>
        <ecNumber evidence="7">2.3.1.-</ecNumber>
    </submittedName>
</protein>
<dbReference type="Pfam" id="PF00583">
    <property type="entry name" value="Acetyltransf_1"/>
    <property type="match status" value="1"/>
</dbReference>
<dbReference type="EC" id="2.3.1.-" evidence="7"/>
<keyword evidence="3" id="KW-0862">Zinc</keyword>
<proteinExistence type="predicted"/>
<dbReference type="EMBL" id="JBHSRD010000004">
    <property type="protein sequence ID" value="MFC6007723.1"/>
    <property type="molecule type" value="Genomic_DNA"/>
</dbReference>
<keyword evidence="1 7" id="KW-0808">Transferase</keyword>
<dbReference type="InterPro" id="IPR016181">
    <property type="entry name" value="Acyl_CoA_acyltransferase"/>
</dbReference>
<dbReference type="InterPro" id="IPR050832">
    <property type="entry name" value="Bact_Acetyltransf"/>
</dbReference>
<evidence type="ECO:0000256" key="4">
    <source>
        <dbReference type="ARBA" id="ARBA00023315"/>
    </source>
</evidence>
<dbReference type="SUPFAM" id="SSF55729">
    <property type="entry name" value="Acyl-CoA N-acyltransferases (Nat)"/>
    <property type="match status" value="1"/>
</dbReference>
<evidence type="ECO:0000313" key="7">
    <source>
        <dbReference type="EMBL" id="MFC6007723.1"/>
    </source>
</evidence>